<accession>A0A0P1AMA5</accession>
<organism evidence="2 3">
    <name type="scientific">Plasmopara halstedii</name>
    <name type="common">Downy mildew of sunflower</name>
    <dbReference type="NCBI Taxonomy" id="4781"/>
    <lineage>
        <taxon>Eukaryota</taxon>
        <taxon>Sar</taxon>
        <taxon>Stramenopiles</taxon>
        <taxon>Oomycota</taxon>
        <taxon>Peronosporomycetes</taxon>
        <taxon>Peronosporales</taxon>
        <taxon>Peronosporaceae</taxon>
        <taxon>Plasmopara</taxon>
    </lineage>
</organism>
<protein>
    <submittedName>
        <fullName evidence="2">RxLR-like protein</fullName>
    </submittedName>
</protein>
<reference evidence="3" key="1">
    <citation type="submission" date="2014-09" db="EMBL/GenBank/DDBJ databases">
        <authorList>
            <person name="Sharma Rahul"/>
            <person name="Thines Marco"/>
        </authorList>
    </citation>
    <scope>NUCLEOTIDE SEQUENCE [LARGE SCALE GENOMIC DNA]</scope>
</reference>
<evidence type="ECO:0000313" key="3">
    <source>
        <dbReference type="Proteomes" id="UP000054928"/>
    </source>
</evidence>
<dbReference type="Proteomes" id="UP000054928">
    <property type="component" value="Unassembled WGS sequence"/>
</dbReference>
<keyword evidence="3" id="KW-1185">Reference proteome</keyword>
<name>A0A0P1AMA5_PLAHL</name>
<proteinExistence type="predicted"/>
<dbReference type="RefSeq" id="XP_036263221.1">
    <property type="nucleotide sequence ID" value="XM_036407527.1"/>
</dbReference>
<keyword evidence="1" id="KW-0732">Signal</keyword>
<dbReference type="AlphaFoldDB" id="A0A0P1AMA5"/>
<dbReference type="OMA" id="NTRIKGC"/>
<evidence type="ECO:0000256" key="1">
    <source>
        <dbReference type="SAM" id="SignalP"/>
    </source>
</evidence>
<feature type="signal peptide" evidence="1">
    <location>
        <begin position="1"/>
        <end position="25"/>
    </location>
</feature>
<sequence length="87" mass="9596">MTVMILKYLAITLAFSALPFDATNGQDSDEASSLSNLLRATDNDIVFTAESASMDDTNPLFEANTRIKGCKWWQYFVPWSCCGANSC</sequence>
<evidence type="ECO:0000313" key="2">
    <source>
        <dbReference type="EMBL" id="CEG42448.1"/>
    </source>
</evidence>
<dbReference type="EMBL" id="CCYD01000645">
    <property type="protein sequence ID" value="CEG42448.1"/>
    <property type="molecule type" value="Genomic_DNA"/>
</dbReference>
<feature type="chain" id="PRO_5006058779" evidence="1">
    <location>
        <begin position="26"/>
        <end position="87"/>
    </location>
</feature>
<dbReference type="GeneID" id="59052631"/>
<dbReference type="OrthoDB" id="114001at2759"/>